<keyword evidence="1" id="KW-1133">Transmembrane helix</keyword>
<evidence type="ECO:0000313" key="3">
    <source>
        <dbReference type="Proteomes" id="UP000000366"/>
    </source>
</evidence>
<dbReference type="InterPro" id="IPR006311">
    <property type="entry name" value="TAT_signal"/>
</dbReference>
<evidence type="ECO:0000313" key="2">
    <source>
        <dbReference type="EMBL" id="ABM93313.1"/>
    </source>
</evidence>
<organism evidence="2 3">
    <name type="scientific">Methylibium petroleiphilum (strain ATCC BAA-1232 / LMG 22953 / PM1)</name>
    <dbReference type="NCBI Taxonomy" id="420662"/>
    <lineage>
        <taxon>Bacteria</taxon>
        <taxon>Pseudomonadati</taxon>
        <taxon>Pseudomonadota</taxon>
        <taxon>Betaproteobacteria</taxon>
        <taxon>Burkholderiales</taxon>
        <taxon>Sphaerotilaceae</taxon>
        <taxon>Methylibium</taxon>
    </lineage>
</organism>
<evidence type="ECO:0000256" key="1">
    <source>
        <dbReference type="SAM" id="Phobius"/>
    </source>
</evidence>
<dbReference type="PROSITE" id="PS51318">
    <property type="entry name" value="TAT"/>
    <property type="match status" value="1"/>
</dbReference>
<dbReference type="STRING" id="420662.Mpe_A0351"/>
<accession>A2SCM4</accession>
<name>A2SCM4_METPP</name>
<feature type="transmembrane region" description="Helical" evidence="1">
    <location>
        <begin position="44"/>
        <end position="65"/>
    </location>
</feature>
<gene>
    <name evidence="2" type="ordered locus">Mpe_A0351</name>
</gene>
<dbReference type="HOGENOM" id="CLU_114930_1_0_4"/>
<keyword evidence="1" id="KW-0472">Membrane</keyword>
<dbReference type="eggNOG" id="ENOG5033466">
    <property type="taxonomic scope" value="Bacteria"/>
</dbReference>
<dbReference type="EMBL" id="CP000555">
    <property type="protein sequence ID" value="ABM93313.1"/>
    <property type="molecule type" value="Genomic_DNA"/>
</dbReference>
<sequence length="206" mass="22138">MSASTGRRANDATLRVDDRQHLPLSLAPAAQAGRMSTGPSRRRLLQLGAGATALFTVAGGAAWLWRPGVRGGRLTPSGRAVFRAVARAVLEGSLPAEPAALDAALERHLQRLDETIAGFPTATQAEIAQLLGVLSVSATRQWLTGLRSDWADASVNELEAALRRMRTTDHELRQQAYHALRDLTNAAYFAQSEHWLLLGYPGPSAV</sequence>
<evidence type="ECO:0008006" key="4">
    <source>
        <dbReference type="Google" id="ProtNLM"/>
    </source>
</evidence>
<keyword evidence="1" id="KW-0812">Transmembrane</keyword>
<dbReference type="Proteomes" id="UP000000366">
    <property type="component" value="Chromosome"/>
</dbReference>
<reference evidence="2 3" key="1">
    <citation type="journal article" date="2007" name="J. Bacteriol.">
        <title>Whole-genome analysis of the methyl tert-butyl ether-degrading beta-proteobacterium Methylibium petroleiphilum PM1.</title>
        <authorList>
            <person name="Kane S.R."/>
            <person name="Chakicherla A.Y."/>
            <person name="Chain P.S.G."/>
            <person name="Schmidt R."/>
            <person name="Shin M.W."/>
            <person name="Legler T.C."/>
            <person name="Scow K.M."/>
            <person name="Larimer F.W."/>
            <person name="Lucas S.M."/>
            <person name="Richardson P.M."/>
            <person name="Hristova K.R."/>
        </authorList>
    </citation>
    <scope>NUCLEOTIDE SEQUENCE [LARGE SCALE GENOMIC DNA]</scope>
    <source>
        <strain evidence="3">ATCC BAA-1232 / LMG 22953 / PM1</strain>
    </source>
</reference>
<dbReference type="KEGG" id="mpt:Mpe_A0351"/>
<keyword evidence="3" id="KW-1185">Reference proteome</keyword>
<dbReference type="AlphaFoldDB" id="A2SCM4"/>
<proteinExistence type="predicted"/>
<protein>
    <recommendedName>
        <fullName evidence="4">Transmembrane protein</fullName>
    </recommendedName>
</protein>